<organism evidence="1 2">
    <name type="scientific">Mycena alexandri</name>
    <dbReference type="NCBI Taxonomy" id="1745969"/>
    <lineage>
        <taxon>Eukaryota</taxon>
        <taxon>Fungi</taxon>
        <taxon>Dikarya</taxon>
        <taxon>Basidiomycota</taxon>
        <taxon>Agaricomycotina</taxon>
        <taxon>Agaricomycetes</taxon>
        <taxon>Agaricomycetidae</taxon>
        <taxon>Agaricales</taxon>
        <taxon>Marasmiineae</taxon>
        <taxon>Mycenaceae</taxon>
        <taxon>Mycena</taxon>
    </lineage>
</organism>
<keyword evidence="2" id="KW-1185">Reference proteome</keyword>
<dbReference type="Proteomes" id="UP001218188">
    <property type="component" value="Unassembled WGS sequence"/>
</dbReference>
<reference evidence="1" key="1">
    <citation type="submission" date="2023-03" db="EMBL/GenBank/DDBJ databases">
        <title>Massive genome expansion in bonnet fungi (Mycena s.s.) driven by repeated elements and novel gene families across ecological guilds.</title>
        <authorList>
            <consortium name="Lawrence Berkeley National Laboratory"/>
            <person name="Harder C.B."/>
            <person name="Miyauchi S."/>
            <person name="Viragh M."/>
            <person name="Kuo A."/>
            <person name="Thoen E."/>
            <person name="Andreopoulos B."/>
            <person name="Lu D."/>
            <person name="Skrede I."/>
            <person name="Drula E."/>
            <person name="Henrissat B."/>
            <person name="Morin E."/>
            <person name="Kohler A."/>
            <person name="Barry K."/>
            <person name="LaButti K."/>
            <person name="Morin E."/>
            <person name="Salamov A."/>
            <person name="Lipzen A."/>
            <person name="Mereny Z."/>
            <person name="Hegedus B."/>
            <person name="Baldrian P."/>
            <person name="Stursova M."/>
            <person name="Weitz H."/>
            <person name="Taylor A."/>
            <person name="Grigoriev I.V."/>
            <person name="Nagy L.G."/>
            <person name="Martin F."/>
            <person name="Kauserud H."/>
        </authorList>
    </citation>
    <scope>NUCLEOTIDE SEQUENCE</scope>
    <source>
        <strain evidence="1">CBHHK200</strain>
    </source>
</reference>
<gene>
    <name evidence="1" type="ORF">C8F04DRAFT_1365358</name>
</gene>
<dbReference type="EMBL" id="JARJCM010000087">
    <property type="protein sequence ID" value="KAJ7030802.1"/>
    <property type="molecule type" value="Genomic_DNA"/>
</dbReference>
<evidence type="ECO:0000313" key="1">
    <source>
        <dbReference type="EMBL" id="KAJ7030802.1"/>
    </source>
</evidence>
<dbReference type="AlphaFoldDB" id="A0AAD6WZB0"/>
<proteinExistence type="predicted"/>
<accession>A0AAD6WZB0</accession>
<protein>
    <submittedName>
        <fullName evidence="1">Uncharacterized protein</fullName>
    </submittedName>
</protein>
<comment type="caution">
    <text evidence="1">The sequence shown here is derived from an EMBL/GenBank/DDBJ whole genome shotgun (WGS) entry which is preliminary data.</text>
</comment>
<name>A0AAD6WZB0_9AGAR</name>
<sequence>MSPPVYEGYFFTGNAQYVSTSCLAKSTTTQSNLQDSNCDGKLVTAPLQSRVGTDRHESKNSSNLQTCLLKLLPDLFVYPAVRVNHFNVSFDFDMQVVGLKLSYNWPVSMHHNDFRSYQCDFFGTAISRLGKWSPDPAVPEDVEGDSDADWKAWSLQNFVSVDYTLQR</sequence>
<evidence type="ECO:0000313" key="2">
    <source>
        <dbReference type="Proteomes" id="UP001218188"/>
    </source>
</evidence>